<reference evidence="2" key="1">
    <citation type="submission" date="2021-01" db="EMBL/GenBank/DDBJ databases">
        <authorList>
            <person name="Corre E."/>
            <person name="Pelletier E."/>
            <person name="Niang G."/>
            <person name="Scheremetjew M."/>
            <person name="Finn R."/>
            <person name="Kale V."/>
            <person name="Holt S."/>
            <person name="Cochrane G."/>
            <person name="Meng A."/>
            <person name="Brown T."/>
            <person name="Cohen L."/>
        </authorList>
    </citation>
    <scope>NUCLEOTIDE SEQUENCE</scope>
    <source>
        <strain evidence="2">CCAP1064/1</strain>
    </source>
</reference>
<gene>
    <name evidence="2" type="ORF">PINE0816_LOCUS20086</name>
</gene>
<evidence type="ECO:0000256" key="1">
    <source>
        <dbReference type="SAM" id="MobiDB-lite"/>
    </source>
</evidence>
<proteinExistence type="predicted"/>
<organism evidence="2">
    <name type="scientific">Proboscia inermis</name>
    <dbReference type="NCBI Taxonomy" id="420281"/>
    <lineage>
        <taxon>Eukaryota</taxon>
        <taxon>Sar</taxon>
        <taxon>Stramenopiles</taxon>
        <taxon>Ochrophyta</taxon>
        <taxon>Bacillariophyta</taxon>
        <taxon>Coscinodiscophyceae</taxon>
        <taxon>Rhizosoleniophycidae</taxon>
        <taxon>Rhizosoleniales</taxon>
        <taxon>Rhizosoleniaceae</taxon>
        <taxon>Proboscia</taxon>
    </lineage>
</organism>
<dbReference type="AlphaFoldDB" id="A0A7S0CHN1"/>
<feature type="region of interest" description="Disordered" evidence="1">
    <location>
        <begin position="76"/>
        <end position="97"/>
    </location>
</feature>
<accession>A0A7S0CHN1</accession>
<protein>
    <submittedName>
        <fullName evidence="2">Uncharacterized protein</fullName>
    </submittedName>
</protein>
<evidence type="ECO:0000313" key="2">
    <source>
        <dbReference type="EMBL" id="CAD8423927.1"/>
    </source>
</evidence>
<name>A0A7S0CHN1_9STRA</name>
<feature type="compositionally biased region" description="Basic and acidic residues" evidence="1">
    <location>
        <begin position="76"/>
        <end position="93"/>
    </location>
</feature>
<dbReference type="EMBL" id="HBEL01043090">
    <property type="protein sequence ID" value="CAD8423927.1"/>
    <property type="molecule type" value="Transcribed_RNA"/>
</dbReference>
<sequence>MSSILSGPMNGVNKVTDDTKSLFQSQPKMMKRTDQHNEDLAHFETMLSTMNLGPAICDKIPKINLAPVNLLMEAQEEAKNETASESKEDDKASVYDIDSSPYEMSEKEKAAGKKVVLCCCC</sequence>